<gene>
    <name evidence="1" type="ORF">GPUN_1863</name>
</gene>
<proteinExistence type="predicted"/>
<reference evidence="1 2" key="2">
    <citation type="journal article" date="2017" name="Antonie Van Leeuwenhoek">
        <title>Rhizobium rhizosphaerae sp. nov., a novel species isolated from rice rhizosphere.</title>
        <authorList>
            <person name="Zhao J.J."/>
            <person name="Zhang J."/>
            <person name="Zhang R.J."/>
            <person name="Zhang C.W."/>
            <person name="Yin H.Q."/>
            <person name="Zhang X.X."/>
        </authorList>
    </citation>
    <scope>NUCLEOTIDE SEQUENCE [LARGE SCALE GENOMIC DNA]</scope>
    <source>
        <strain evidence="1 2">ACAM 611</strain>
    </source>
</reference>
<evidence type="ECO:0000313" key="1">
    <source>
        <dbReference type="EMBL" id="GAB55979.1"/>
    </source>
</evidence>
<dbReference type="EMBL" id="BAET01000019">
    <property type="protein sequence ID" value="GAB55979.1"/>
    <property type="molecule type" value="Genomic_DNA"/>
</dbReference>
<keyword evidence="2" id="KW-1185">Reference proteome</keyword>
<sequence>MGKRSGALRIFVNSTFKKACESGCLDSQGTAKILYKRHRPSLGLFI</sequence>
<dbReference type="AlphaFoldDB" id="H5TCF2"/>
<reference evidence="1 2" key="1">
    <citation type="journal article" date="2012" name="J. Bacteriol.">
        <title>Genome sequence of proteorhodopsin-containing sea ice bacterium Glaciecola punicea ACAM 611T.</title>
        <authorList>
            <person name="Qin Q.-L."/>
            <person name="Xie B.-B."/>
            <person name="Shu Y.-L."/>
            <person name="Rong J.-C."/>
            <person name="Zhao D.-L."/>
            <person name="Zhang X.-Y."/>
            <person name="Chen X.-L."/>
            <person name="Zhou B.-C."/>
            <person name="Zhanga Y.-Z."/>
        </authorList>
    </citation>
    <scope>NUCLEOTIDE SEQUENCE [LARGE SCALE GENOMIC DNA]</scope>
    <source>
        <strain evidence="1 2">ACAM 611</strain>
    </source>
</reference>
<evidence type="ECO:0000313" key="2">
    <source>
        <dbReference type="Proteomes" id="UP000053586"/>
    </source>
</evidence>
<dbReference type="Proteomes" id="UP000053586">
    <property type="component" value="Unassembled WGS sequence"/>
</dbReference>
<accession>H5TCF2</accession>
<comment type="caution">
    <text evidence="1">The sequence shown here is derived from an EMBL/GenBank/DDBJ whole genome shotgun (WGS) entry which is preliminary data.</text>
</comment>
<protein>
    <submittedName>
        <fullName evidence="1">Uncharacterized protein</fullName>
    </submittedName>
</protein>
<organism evidence="1 2">
    <name type="scientific">Glaciecola punicea ACAM 611</name>
    <dbReference type="NCBI Taxonomy" id="1121923"/>
    <lineage>
        <taxon>Bacteria</taxon>
        <taxon>Pseudomonadati</taxon>
        <taxon>Pseudomonadota</taxon>
        <taxon>Gammaproteobacteria</taxon>
        <taxon>Alteromonadales</taxon>
        <taxon>Alteromonadaceae</taxon>
        <taxon>Glaciecola</taxon>
    </lineage>
</organism>
<name>H5TCF2_9ALTE</name>